<proteinExistence type="predicted"/>
<dbReference type="GO" id="GO:0015179">
    <property type="term" value="F:L-amino acid transmembrane transporter activity"/>
    <property type="evidence" value="ECO:0007669"/>
    <property type="project" value="TreeGrafter"/>
</dbReference>
<dbReference type="PANTHER" id="PTHR11785:SF353">
    <property type="entry name" value="METHIONINE TRANSPORTER (EUROFUNG)"/>
    <property type="match status" value="1"/>
</dbReference>
<dbReference type="STRING" id="946122.A0A0C2XDR8"/>
<dbReference type="OrthoDB" id="5982228at2759"/>
<evidence type="ECO:0000256" key="3">
    <source>
        <dbReference type="ARBA" id="ARBA00022989"/>
    </source>
</evidence>
<feature type="transmembrane region" description="Helical" evidence="5">
    <location>
        <begin position="95"/>
        <end position="111"/>
    </location>
</feature>
<reference evidence="6 7" key="1">
    <citation type="submission" date="2014-04" db="EMBL/GenBank/DDBJ databases">
        <title>Evolutionary Origins and Diversification of the Mycorrhizal Mutualists.</title>
        <authorList>
            <consortium name="DOE Joint Genome Institute"/>
            <consortium name="Mycorrhizal Genomics Consortium"/>
            <person name="Kohler A."/>
            <person name="Kuo A."/>
            <person name="Nagy L.G."/>
            <person name="Floudas D."/>
            <person name="Copeland A."/>
            <person name="Barry K.W."/>
            <person name="Cichocki N."/>
            <person name="Veneault-Fourrey C."/>
            <person name="LaButti K."/>
            <person name="Lindquist E.A."/>
            <person name="Lipzen A."/>
            <person name="Lundell T."/>
            <person name="Morin E."/>
            <person name="Murat C."/>
            <person name="Riley R."/>
            <person name="Ohm R."/>
            <person name="Sun H."/>
            <person name="Tunlid A."/>
            <person name="Henrissat B."/>
            <person name="Grigoriev I.V."/>
            <person name="Hibbett D.S."/>
            <person name="Martin F."/>
        </authorList>
    </citation>
    <scope>NUCLEOTIDE SEQUENCE [LARGE SCALE GENOMIC DNA]</scope>
    <source>
        <strain evidence="6 7">Koide BX008</strain>
    </source>
</reference>
<sequence>MIREVARQGLLPHPKFFASTRPFGTPIGPAALKCAVSFLVILAVPAKDAFNFVLDLESYPRLVFRVAMCTGVWGLRRRRAETGLAPSEFEAKNIYILLYLFACLLLILMPWVPPEPGQGDVSFWYATYCVAGIAILAVRHR</sequence>
<accession>A0A0C2XDR8</accession>
<dbReference type="InterPro" id="IPR050598">
    <property type="entry name" value="AminoAcid_Transporter"/>
</dbReference>
<dbReference type="Proteomes" id="UP000054549">
    <property type="component" value="Unassembled WGS sequence"/>
</dbReference>
<dbReference type="GO" id="GO:0016020">
    <property type="term" value="C:membrane"/>
    <property type="evidence" value="ECO:0007669"/>
    <property type="project" value="UniProtKB-SubCell"/>
</dbReference>
<feature type="transmembrane region" description="Helical" evidence="5">
    <location>
        <begin position="123"/>
        <end position="139"/>
    </location>
</feature>
<dbReference type="PANTHER" id="PTHR11785">
    <property type="entry name" value="AMINO ACID TRANSPORTER"/>
    <property type="match status" value="1"/>
</dbReference>
<gene>
    <name evidence="6" type="ORF">M378DRAFT_159415</name>
</gene>
<keyword evidence="7" id="KW-1185">Reference proteome</keyword>
<protein>
    <submittedName>
        <fullName evidence="6">Uncharacterized protein</fullName>
    </submittedName>
</protein>
<evidence type="ECO:0000256" key="1">
    <source>
        <dbReference type="ARBA" id="ARBA00004141"/>
    </source>
</evidence>
<dbReference type="AlphaFoldDB" id="A0A0C2XDR8"/>
<evidence type="ECO:0000256" key="2">
    <source>
        <dbReference type="ARBA" id="ARBA00022692"/>
    </source>
</evidence>
<dbReference type="Pfam" id="PF13520">
    <property type="entry name" value="AA_permease_2"/>
    <property type="match status" value="1"/>
</dbReference>
<evidence type="ECO:0000313" key="6">
    <source>
        <dbReference type="EMBL" id="KIL67601.1"/>
    </source>
</evidence>
<dbReference type="HOGENOM" id="CLU_121497_0_0_1"/>
<dbReference type="InterPro" id="IPR002293">
    <property type="entry name" value="AA/rel_permease1"/>
</dbReference>
<keyword evidence="4 5" id="KW-0472">Membrane</keyword>
<comment type="subcellular location">
    <subcellularLocation>
        <location evidence="1">Membrane</location>
        <topology evidence="1">Multi-pass membrane protein</topology>
    </subcellularLocation>
</comment>
<keyword evidence="2 5" id="KW-0812">Transmembrane</keyword>
<dbReference type="EMBL" id="KN818231">
    <property type="protein sequence ID" value="KIL67601.1"/>
    <property type="molecule type" value="Genomic_DNA"/>
</dbReference>
<organism evidence="6 7">
    <name type="scientific">Amanita muscaria (strain Koide BX008)</name>
    <dbReference type="NCBI Taxonomy" id="946122"/>
    <lineage>
        <taxon>Eukaryota</taxon>
        <taxon>Fungi</taxon>
        <taxon>Dikarya</taxon>
        <taxon>Basidiomycota</taxon>
        <taxon>Agaricomycotina</taxon>
        <taxon>Agaricomycetes</taxon>
        <taxon>Agaricomycetidae</taxon>
        <taxon>Agaricales</taxon>
        <taxon>Pluteineae</taxon>
        <taxon>Amanitaceae</taxon>
        <taxon>Amanita</taxon>
    </lineage>
</organism>
<name>A0A0C2XDR8_AMAMK</name>
<evidence type="ECO:0000256" key="4">
    <source>
        <dbReference type="ARBA" id="ARBA00023136"/>
    </source>
</evidence>
<keyword evidence="3 5" id="KW-1133">Transmembrane helix</keyword>
<evidence type="ECO:0000313" key="7">
    <source>
        <dbReference type="Proteomes" id="UP000054549"/>
    </source>
</evidence>
<evidence type="ECO:0000256" key="5">
    <source>
        <dbReference type="SAM" id="Phobius"/>
    </source>
</evidence>
<dbReference type="InParanoid" id="A0A0C2XDR8"/>